<evidence type="ECO:0000256" key="1">
    <source>
        <dbReference type="SAM" id="Phobius"/>
    </source>
</evidence>
<name>A0A5K7S9V1_9BACT</name>
<keyword evidence="1" id="KW-0472">Membrane</keyword>
<proteinExistence type="predicted"/>
<feature type="transmembrane region" description="Helical" evidence="1">
    <location>
        <begin position="21"/>
        <end position="40"/>
    </location>
</feature>
<dbReference type="RefSeq" id="WP_318351008.1">
    <property type="nucleotide sequence ID" value="NZ_AP018694.1"/>
</dbReference>
<evidence type="ECO:0000313" key="3">
    <source>
        <dbReference type="Proteomes" id="UP001193389"/>
    </source>
</evidence>
<organism evidence="2 3">
    <name type="scientific">Aquipluma nitroreducens</name>
    <dbReference type="NCBI Taxonomy" id="2010828"/>
    <lineage>
        <taxon>Bacteria</taxon>
        <taxon>Pseudomonadati</taxon>
        <taxon>Bacteroidota</taxon>
        <taxon>Bacteroidia</taxon>
        <taxon>Marinilabiliales</taxon>
        <taxon>Prolixibacteraceae</taxon>
        <taxon>Aquipluma</taxon>
    </lineage>
</organism>
<keyword evidence="3" id="KW-1185">Reference proteome</keyword>
<protein>
    <submittedName>
        <fullName evidence="2">Uncharacterized protein</fullName>
    </submittedName>
</protein>
<gene>
    <name evidence="2" type="ORF">AQPE_2234</name>
</gene>
<dbReference type="Proteomes" id="UP001193389">
    <property type="component" value="Chromosome"/>
</dbReference>
<dbReference type="AlphaFoldDB" id="A0A5K7S9V1"/>
<evidence type="ECO:0000313" key="2">
    <source>
        <dbReference type="EMBL" id="BBE18074.1"/>
    </source>
</evidence>
<dbReference type="KEGG" id="anf:AQPE_2234"/>
<dbReference type="EMBL" id="AP018694">
    <property type="protein sequence ID" value="BBE18074.1"/>
    <property type="molecule type" value="Genomic_DNA"/>
</dbReference>
<reference evidence="2" key="1">
    <citation type="journal article" date="2020" name="Int. J. Syst. Evol. Microbiol.">
        <title>Aquipluma nitroreducens gen. nov. sp. nov., a novel facultatively anaerobic bacterium isolated from a freshwater lake.</title>
        <authorList>
            <person name="Watanabe M."/>
            <person name="Kojima H."/>
            <person name="Fukui M."/>
        </authorList>
    </citation>
    <scope>NUCLEOTIDE SEQUENCE</scope>
    <source>
        <strain evidence="2">MeG22</strain>
    </source>
</reference>
<sequence>MNPEKYQKPKKKLDDFIRYSSLAFEMIVIMGVGTWLGTLIDHWIEFKFPVFTLALMILSVIGAIYHAVRKFL</sequence>
<dbReference type="InterPro" id="IPR032820">
    <property type="entry name" value="ATPase_put"/>
</dbReference>
<keyword evidence="1" id="KW-0812">Transmembrane</keyword>
<dbReference type="Pfam" id="PF09527">
    <property type="entry name" value="ATPase_gene1"/>
    <property type="match status" value="1"/>
</dbReference>
<feature type="transmembrane region" description="Helical" evidence="1">
    <location>
        <begin position="46"/>
        <end position="68"/>
    </location>
</feature>
<accession>A0A5K7S9V1</accession>
<keyword evidence="1" id="KW-1133">Transmembrane helix</keyword>